<comment type="caution">
    <text evidence="12">The sequence shown here is derived from an EMBL/GenBank/DDBJ whole genome shotgun (WGS) entry which is preliminary data.</text>
</comment>
<dbReference type="Gene3D" id="3.40.190.10">
    <property type="entry name" value="Periplasmic binding protein-like II"/>
    <property type="match status" value="2"/>
</dbReference>
<gene>
    <name evidence="8 12" type="primary">hemC</name>
    <name evidence="12" type="ORF">K1J50_06845</name>
</gene>
<evidence type="ECO:0000256" key="4">
    <source>
        <dbReference type="ARBA" id="ARBA00011245"/>
    </source>
</evidence>
<evidence type="ECO:0000256" key="8">
    <source>
        <dbReference type="HAMAP-Rule" id="MF_00260"/>
    </source>
</evidence>
<evidence type="ECO:0000256" key="7">
    <source>
        <dbReference type="ARBA" id="ARBA00048169"/>
    </source>
</evidence>
<evidence type="ECO:0000256" key="2">
    <source>
        <dbReference type="ARBA" id="ARBA00004735"/>
    </source>
</evidence>
<dbReference type="SUPFAM" id="SSF54782">
    <property type="entry name" value="Porphobilinogen deaminase (hydroxymethylbilane synthase), C-terminal domain"/>
    <property type="match status" value="1"/>
</dbReference>
<name>A0ABS7F0W1_9PROT</name>
<dbReference type="InterPro" id="IPR022418">
    <property type="entry name" value="Porphobilinogen_deaminase_C"/>
</dbReference>
<sequence length="350" mass="36977">MSAGHPSPPHGRRPGSPPPAGPAPRPAVPVRPHGRPLPLRVGTRGSPLALWQTRDFLRRISGFCPVLRAAQAFEEHAITTSGDRIQDRRLADLGGKGLFAKEIHEALLDRRVDFAVHSLKDLETELPPGIVLACTLRREDARDALILGPGCRAPDPADPWGAIPAGAVVGTASVRRQAQILHARPDLKVATIRGNVQTRLAKVREGGAYAATLLALAGLRRLGLEGEAALVLDAEAMVPAAGQGIVGVTVRADDTELRELLAAIEDPEARAVSTAERALLAALDGSCRTPIGGHARLLPDGRLHLTGLVARPDGSFLLKRSLTGTVAEAERLGRALGESLRRDSPADIFA</sequence>
<comment type="catalytic activity">
    <reaction evidence="7 8">
        <text>4 porphobilinogen + H2O = hydroxymethylbilane + 4 NH4(+)</text>
        <dbReference type="Rhea" id="RHEA:13185"/>
        <dbReference type="ChEBI" id="CHEBI:15377"/>
        <dbReference type="ChEBI" id="CHEBI:28938"/>
        <dbReference type="ChEBI" id="CHEBI:57845"/>
        <dbReference type="ChEBI" id="CHEBI:58126"/>
        <dbReference type="EC" id="2.5.1.61"/>
    </reaction>
</comment>
<dbReference type="PANTHER" id="PTHR11557:SF0">
    <property type="entry name" value="PORPHOBILINOGEN DEAMINASE"/>
    <property type="match status" value="1"/>
</dbReference>
<comment type="cofactor">
    <cofactor evidence="8">
        <name>dipyrromethane</name>
        <dbReference type="ChEBI" id="CHEBI:60342"/>
    </cofactor>
    <text evidence="8">Binds 1 dipyrromethane group covalently.</text>
</comment>
<dbReference type="PANTHER" id="PTHR11557">
    <property type="entry name" value="PORPHOBILINOGEN DEAMINASE"/>
    <property type="match status" value="1"/>
</dbReference>
<dbReference type="PRINTS" id="PR00151">
    <property type="entry name" value="PORPHBDMNASE"/>
</dbReference>
<evidence type="ECO:0000313" key="13">
    <source>
        <dbReference type="Proteomes" id="UP001519924"/>
    </source>
</evidence>
<protein>
    <recommendedName>
        <fullName evidence="8">Porphobilinogen deaminase</fullName>
        <shortName evidence="8">PBG</shortName>
        <ecNumber evidence="8">2.5.1.61</ecNumber>
    </recommendedName>
    <alternativeName>
        <fullName evidence="8">Hydroxymethylbilane synthase</fullName>
        <shortName evidence="8">HMBS</shortName>
    </alternativeName>
    <alternativeName>
        <fullName evidence="8">Pre-uroporphyrinogen synthase</fullName>
    </alternativeName>
</protein>
<evidence type="ECO:0000256" key="3">
    <source>
        <dbReference type="ARBA" id="ARBA00005638"/>
    </source>
</evidence>
<evidence type="ECO:0000256" key="6">
    <source>
        <dbReference type="ARBA" id="ARBA00023244"/>
    </source>
</evidence>
<proteinExistence type="inferred from homology"/>
<dbReference type="HAMAP" id="MF_00260">
    <property type="entry name" value="Porphobil_deam"/>
    <property type="match status" value="1"/>
</dbReference>
<dbReference type="PROSITE" id="PS00533">
    <property type="entry name" value="PORPHOBILINOGEN_DEAM"/>
    <property type="match status" value="1"/>
</dbReference>
<feature type="domain" description="Porphobilinogen deaminase C-terminal" evidence="11">
    <location>
        <begin position="273"/>
        <end position="340"/>
    </location>
</feature>
<dbReference type="EMBL" id="JAHZUY010000012">
    <property type="protein sequence ID" value="MBW8269204.1"/>
    <property type="molecule type" value="Genomic_DNA"/>
</dbReference>
<evidence type="ECO:0000259" key="10">
    <source>
        <dbReference type="Pfam" id="PF01379"/>
    </source>
</evidence>
<comment type="function">
    <text evidence="1 8">Tetrapolymerization of the monopyrrole PBG into the hydroxymethylbilane pre-uroporphyrinogen in several discrete steps.</text>
</comment>
<comment type="similarity">
    <text evidence="3 8">Belongs to the HMBS family.</text>
</comment>
<comment type="subunit">
    <text evidence="4 8">Monomer.</text>
</comment>
<evidence type="ECO:0000259" key="11">
    <source>
        <dbReference type="Pfam" id="PF03900"/>
    </source>
</evidence>
<dbReference type="InterPro" id="IPR022417">
    <property type="entry name" value="Porphobilin_deaminase_N"/>
</dbReference>
<feature type="domain" description="Porphobilinogen deaminase N-terminal" evidence="10">
    <location>
        <begin position="39"/>
        <end position="258"/>
    </location>
</feature>
<feature type="modified residue" description="S-(dipyrrolylmethanemethyl)cysteine" evidence="8">
    <location>
        <position position="287"/>
    </location>
</feature>
<dbReference type="EC" id="2.5.1.61" evidence="8"/>
<accession>A0ABS7F0W1</accession>
<dbReference type="SUPFAM" id="SSF53850">
    <property type="entry name" value="Periplasmic binding protein-like II"/>
    <property type="match status" value="1"/>
</dbReference>
<reference evidence="12 13" key="1">
    <citation type="submission" date="2021-08" db="EMBL/GenBank/DDBJ databases">
        <title>Caldovatus sediminis gen. nov., sp. nov., a moderately thermophilic bacterium isolated from a hot spring.</title>
        <authorList>
            <person name="Hu C.-J."/>
            <person name="Li W.-J."/>
            <person name="Xian W.-D."/>
        </authorList>
    </citation>
    <scope>NUCLEOTIDE SEQUENCE [LARGE SCALE GENOMIC DNA]</scope>
    <source>
        <strain evidence="12 13">SYSU G05006</strain>
    </source>
</reference>
<dbReference type="GO" id="GO:0004418">
    <property type="term" value="F:hydroxymethylbilane synthase activity"/>
    <property type="evidence" value="ECO:0007669"/>
    <property type="project" value="UniProtKB-EC"/>
</dbReference>
<keyword evidence="5 8" id="KW-0808">Transferase</keyword>
<dbReference type="PIRSF" id="PIRSF001438">
    <property type="entry name" value="4pyrrol_synth_OHMeBilane_synth"/>
    <property type="match status" value="1"/>
</dbReference>
<evidence type="ECO:0000313" key="12">
    <source>
        <dbReference type="EMBL" id="MBW8269204.1"/>
    </source>
</evidence>
<evidence type="ECO:0000256" key="1">
    <source>
        <dbReference type="ARBA" id="ARBA00002869"/>
    </source>
</evidence>
<dbReference type="InterPro" id="IPR036803">
    <property type="entry name" value="Porphobilinogen_deaminase_C_sf"/>
</dbReference>
<keyword evidence="13" id="KW-1185">Reference proteome</keyword>
<dbReference type="Proteomes" id="UP001519924">
    <property type="component" value="Unassembled WGS sequence"/>
</dbReference>
<comment type="miscellaneous">
    <text evidence="8">The porphobilinogen subunits are added to the dipyrromethane group.</text>
</comment>
<dbReference type="Pfam" id="PF03900">
    <property type="entry name" value="Porphobil_deamC"/>
    <property type="match status" value="1"/>
</dbReference>
<dbReference type="NCBIfam" id="TIGR00212">
    <property type="entry name" value="hemC"/>
    <property type="match status" value="1"/>
</dbReference>
<dbReference type="RefSeq" id="WP_220116965.1">
    <property type="nucleotide sequence ID" value="NZ_JAHZUY010000012.1"/>
</dbReference>
<dbReference type="InterPro" id="IPR022419">
    <property type="entry name" value="Porphobilin_deaminase_cofac_BS"/>
</dbReference>
<dbReference type="Pfam" id="PF01379">
    <property type="entry name" value="Porphobil_deam"/>
    <property type="match status" value="1"/>
</dbReference>
<feature type="region of interest" description="Disordered" evidence="9">
    <location>
        <begin position="1"/>
        <end position="41"/>
    </location>
</feature>
<dbReference type="InterPro" id="IPR000860">
    <property type="entry name" value="HemC"/>
</dbReference>
<feature type="compositionally biased region" description="Pro residues" evidence="9">
    <location>
        <begin position="15"/>
        <end position="29"/>
    </location>
</feature>
<dbReference type="Gene3D" id="3.30.160.40">
    <property type="entry name" value="Porphobilinogen deaminase, C-terminal domain"/>
    <property type="match status" value="1"/>
</dbReference>
<comment type="pathway">
    <text evidence="2">Porphyrin-containing compound metabolism; protoporphyrin-IX biosynthesis; coproporphyrinogen-III from 5-aminolevulinate: step 2/4.</text>
</comment>
<evidence type="ECO:0000256" key="5">
    <source>
        <dbReference type="ARBA" id="ARBA00022679"/>
    </source>
</evidence>
<organism evidence="12 13">
    <name type="scientific">Caldovatus aquaticus</name>
    <dbReference type="NCBI Taxonomy" id="2865671"/>
    <lineage>
        <taxon>Bacteria</taxon>
        <taxon>Pseudomonadati</taxon>
        <taxon>Pseudomonadota</taxon>
        <taxon>Alphaproteobacteria</taxon>
        <taxon>Acetobacterales</taxon>
        <taxon>Roseomonadaceae</taxon>
        <taxon>Caldovatus</taxon>
    </lineage>
</organism>
<evidence type="ECO:0000256" key="9">
    <source>
        <dbReference type="SAM" id="MobiDB-lite"/>
    </source>
</evidence>
<keyword evidence="6 8" id="KW-0627">Porphyrin biosynthesis</keyword>